<evidence type="ECO:0008006" key="7">
    <source>
        <dbReference type="Google" id="ProtNLM"/>
    </source>
</evidence>
<dbReference type="Gene3D" id="2.60.120.10">
    <property type="entry name" value="Jelly Rolls"/>
    <property type="match status" value="1"/>
</dbReference>
<dbReference type="SUPFAM" id="SSF51206">
    <property type="entry name" value="cAMP-binding domain-like"/>
    <property type="match status" value="1"/>
</dbReference>
<organism evidence="6">
    <name type="scientific">hydrothermal vent metagenome</name>
    <dbReference type="NCBI Taxonomy" id="652676"/>
    <lineage>
        <taxon>unclassified sequences</taxon>
        <taxon>metagenomes</taxon>
        <taxon>ecological metagenomes</taxon>
    </lineage>
</organism>
<dbReference type="InterPro" id="IPR036388">
    <property type="entry name" value="WH-like_DNA-bd_sf"/>
</dbReference>
<dbReference type="SMART" id="SM00100">
    <property type="entry name" value="cNMP"/>
    <property type="match status" value="1"/>
</dbReference>
<dbReference type="Pfam" id="PF13545">
    <property type="entry name" value="HTH_Crp_2"/>
    <property type="match status" value="1"/>
</dbReference>
<evidence type="ECO:0000259" key="4">
    <source>
        <dbReference type="PROSITE" id="PS50042"/>
    </source>
</evidence>
<feature type="domain" description="Cyclic nucleotide-binding" evidence="4">
    <location>
        <begin position="20"/>
        <end position="113"/>
    </location>
</feature>
<dbReference type="PROSITE" id="PS51063">
    <property type="entry name" value="HTH_CRP_2"/>
    <property type="match status" value="1"/>
</dbReference>
<dbReference type="InterPro" id="IPR050397">
    <property type="entry name" value="Env_Response_Regulators"/>
</dbReference>
<feature type="domain" description="HTH crp-type" evidence="5">
    <location>
        <begin position="155"/>
        <end position="226"/>
    </location>
</feature>
<dbReference type="InterPro" id="IPR012318">
    <property type="entry name" value="HTH_CRP"/>
</dbReference>
<dbReference type="SUPFAM" id="SSF46785">
    <property type="entry name" value="Winged helix' DNA-binding domain"/>
    <property type="match status" value="1"/>
</dbReference>
<dbReference type="GO" id="GO:0003700">
    <property type="term" value="F:DNA-binding transcription factor activity"/>
    <property type="evidence" value="ECO:0007669"/>
    <property type="project" value="TreeGrafter"/>
</dbReference>
<gene>
    <name evidence="6" type="ORF">MNBD_NITROSPIRAE02-245</name>
</gene>
<dbReference type="CDD" id="cd00038">
    <property type="entry name" value="CAP_ED"/>
    <property type="match status" value="1"/>
</dbReference>
<reference evidence="6" key="1">
    <citation type="submission" date="2018-06" db="EMBL/GenBank/DDBJ databases">
        <authorList>
            <person name="Zhirakovskaya E."/>
        </authorList>
    </citation>
    <scope>NUCLEOTIDE SEQUENCE</scope>
</reference>
<dbReference type="PANTHER" id="PTHR24567">
    <property type="entry name" value="CRP FAMILY TRANSCRIPTIONAL REGULATORY PROTEIN"/>
    <property type="match status" value="1"/>
</dbReference>
<dbReference type="SMART" id="SM00419">
    <property type="entry name" value="HTH_CRP"/>
    <property type="match status" value="1"/>
</dbReference>
<dbReference type="PROSITE" id="PS50042">
    <property type="entry name" value="CNMP_BINDING_3"/>
    <property type="match status" value="1"/>
</dbReference>
<dbReference type="Gene3D" id="1.10.10.10">
    <property type="entry name" value="Winged helix-like DNA-binding domain superfamily/Winged helix DNA-binding domain"/>
    <property type="match status" value="1"/>
</dbReference>
<keyword evidence="2" id="KW-0238">DNA-binding</keyword>
<evidence type="ECO:0000259" key="5">
    <source>
        <dbReference type="PROSITE" id="PS51063"/>
    </source>
</evidence>
<dbReference type="InterPro" id="IPR018490">
    <property type="entry name" value="cNMP-bd_dom_sf"/>
</dbReference>
<proteinExistence type="predicted"/>
<evidence type="ECO:0000256" key="1">
    <source>
        <dbReference type="ARBA" id="ARBA00023015"/>
    </source>
</evidence>
<protein>
    <recommendedName>
        <fullName evidence="7">Transcriptional regulator, Crp/Fnr family</fullName>
    </recommendedName>
</protein>
<sequence length="243" mass="27681">MKPDSPFYDHTLKALSQSELFGRLDEAVIQEMLLSFQRETWPKKSIVMHPEQTIRRFYVIISGRVKMTRVNPDTGKEFTIFLLGAGDGFDVISLLDGKKHNVSIIAMDNIEVLTAPFNTIHKWIEEHPSFNREFLPYIGKLIRQLTNLASDLALHDTGTRLVKLFLQHAVPGNPHPRLRLIHDLSNEDLAGMIGSVRAVVNRYLQKLREEGTIIARRGSLEIKDLHALVEKIESRLGLKTAKK</sequence>
<dbReference type="GO" id="GO:0005829">
    <property type="term" value="C:cytosol"/>
    <property type="evidence" value="ECO:0007669"/>
    <property type="project" value="TreeGrafter"/>
</dbReference>
<accession>A0A3B1CR83</accession>
<dbReference type="GO" id="GO:0003677">
    <property type="term" value="F:DNA binding"/>
    <property type="evidence" value="ECO:0007669"/>
    <property type="project" value="UniProtKB-KW"/>
</dbReference>
<name>A0A3B1CR83_9ZZZZ</name>
<evidence type="ECO:0000256" key="3">
    <source>
        <dbReference type="ARBA" id="ARBA00023163"/>
    </source>
</evidence>
<evidence type="ECO:0000256" key="2">
    <source>
        <dbReference type="ARBA" id="ARBA00023125"/>
    </source>
</evidence>
<dbReference type="AlphaFoldDB" id="A0A3B1CR83"/>
<dbReference type="InterPro" id="IPR014710">
    <property type="entry name" value="RmlC-like_jellyroll"/>
</dbReference>
<dbReference type="PANTHER" id="PTHR24567:SF26">
    <property type="entry name" value="REGULATORY PROTEIN YEIL"/>
    <property type="match status" value="1"/>
</dbReference>
<dbReference type="InterPro" id="IPR036390">
    <property type="entry name" value="WH_DNA-bd_sf"/>
</dbReference>
<keyword evidence="1" id="KW-0805">Transcription regulation</keyword>
<evidence type="ECO:0000313" key="6">
    <source>
        <dbReference type="EMBL" id="VAX26508.1"/>
    </source>
</evidence>
<dbReference type="Pfam" id="PF00027">
    <property type="entry name" value="cNMP_binding"/>
    <property type="match status" value="1"/>
</dbReference>
<dbReference type="EMBL" id="UOGH01000003">
    <property type="protein sequence ID" value="VAX26508.1"/>
    <property type="molecule type" value="Genomic_DNA"/>
</dbReference>
<dbReference type="InterPro" id="IPR000595">
    <property type="entry name" value="cNMP-bd_dom"/>
</dbReference>
<keyword evidence="3" id="KW-0804">Transcription</keyword>